<dbReference type="Pfam" id="PF00520">
    <property type="entry name" value="Ion_trans"/>
    <property type="match status" value="1"/>
</dbReference>
<feature type="compositionally biased region" description="Polar residues" evidence="7">
    <location>
        <begin position="1208"/>
        <end position="1217"/>
    </location>
</feature>
<feature type="transmembrane region" description="Helical" evidence="8">
    <location>
        <begin position="720"/>
        <end position="738"/>
    </location>
</feature>
<comment type="subcellular location">
    <subcellularLocation>
        <location evidence="1">Membrane</location>
        <topology evidence="1">Multi-pass membrane protein</topology>
    </subcellularLocation>
</comment>
<evidence type="ECO:0000256" key="1">
    <source>
        <dbReference type="ARBA" id="ARBA00004141"/>
    </source>
</evidence>
<dbReference type="GO" id="GO:0016020">
    <property type="term" value="C:membrane"/>
    <property type="evidence" value="ECO:0007669"/>
    <property type="project" value="UniProtKB-SubCell"/>
</dbReference>
<feature type="transmembrane region" description="Helical" evidence="8">
    <location>
        <begin position="677"/>
        <end position="695"/>
    </location>
</feature>
<accession>A0A8T1WWL0</accession>
<name>A0A8T1WWL0_9STRA</name>
<evidence type="ECO:0000256" key="5">
    <source>
        <dbReference type="ARBA" id="ARBA00023065"/>
    </source>
</evidence>
<evidence type="ECO:0000256" key="7">
    <source>
        <dbReference type="SAM" id="MobiDB-lite"/>
    </source>
</evidence>
<keyword evidence="4 8" id="KW-1133">Transmembrane helix</keyword>
<dbReference type="PANTHER" id="PTHR45638">
    <property type="entry name" value="CYCLIC NUCLEOTIDE-GATED CATION CHANNEL SUBUNIT A"/>
    <property type="match status" value="1"/>
</dbReference>
<dbReference type="GO" id="GO:0044877">
    <property type="term" value="F:protein-containing complex binding"/>
    <property type="evidence" value="ECO:0007669"/>
    <property type="project" value="TreeGrafter"/>
</dbReference>
<keyword evidence="6 8" id="KW-0472">Membrane</keyword>
<evidence type="ECO:0000259" key="9">
    <source>
        <dbReference type="PROSITE" id="PS50042"/>
    </source>
</evidence>
<dbReference type="GO" id="GO:0005221">
    <property type="term" value="F:intracellularly cyclic nucleotide-activated monoatomic cation channel activity"/>
    <property type="evidence" value="ECO:0007669"/>
    <property type="project" value="InterPro"/>
</dbReference>
<evidence type="ECO:0000313" key="10">
    <source>
        <dbReference type="EMBL" id="KAG7398227.1"/>
    </source>
</evidence>
<dbReference type="InterPro" id="IPR005821">
    <property type="entry name" value="Ion_trans_dom"/>
</dbReference>
<dbReference type="InterPro" id="IPR000595">
    <property type="entry name" value="cNMP-bd_dom"/>
</dbReference>
<dbReference type="PROSITE" id="PS50042">
    <property type="entry name" value="CNMP_BINDING_3"/>
    <property type="match status" value="2"/>
</dbReference>
<dbReference type="CDD" id="cd00038">
    <property type="entry name" value="CAP_ED"/>
    <property type="match status" value="2"/>
</dbReference>
<organism evidence="10 11">
    <name type="scientific">Phytophthora boehmeriae</name>
    <dbReference type="NCBI Taxonomy" id="109152"/>
    <lineage>
        <taxon>Eukaryota</taxon>
        <taxon>Sar</taxon>
        <taxon>Stramenopiles</taxon>
        <taxon>Oomycota</taxon>
        <taxon>Peronosporomycetes</taxon>
        <taxon>Peronosporales</taxon>
        <taxon>Peronosporaceae</taxon>
        <taxon>Phytophthora</taxon>
    </lineage>
</organism>
<feature type="region of interest" description="Disordered" evidence="7">
    <location>
        <begin position="1103"/>
        <end position="1124"/>
    </location>
</feature>
<protein>
    <recommendedName>
        <fullName evidence="9">Cyclic nucleotide-binding domain-containing protein</fullName>
    </recommendedName>
</protein>
<evidence type="ECO:0000256" key="3">
    <source>
        <dbReference type="ARBA" id="ARBA00022692"/>
    </source>
</evidence>
<feature type="compositionally biased region" description="Polar residues" evidence="7">
    <location>
        <begin position="1109"/>
        <end position="1118"/>
    </location>
</feature>
<comment type="caution">
    <text evidence="10">The sequence shown here is derived from an EMBL/GenBank/DDBJ whole genome shotgun (WGS) entry which is preliminary data.</text>
</comment>
<dbReference type="SMART" id="SM00100">
    <property type="entry name" value="cNMP"/>
    <property type="match status" value="2"/>
</dbReference>
<feature type="transmembrane region" description="Helical" evidence="8">
    <location>
        <begin position="301"/>
        <end position="324"/>
    </location>
</feature>
<evidence type="ECO:0000313" key="11">
    <source>
        <dbReference type="Proteomes" id="UP000693981"/>
    </source>
</evidence>
<dbReference type="Proteomes" id="UP000693981">
    <property type="component" value="Unassembled WGS sequence"/>
</dbReference>
<evidence type="ECO:0000256" key="8">
    <source>
        <dbReference type="SAM" id="Phobius"/>
    </source>
</evidence>
<reference evidence="10" key="1">
    <citation type="submission" date="2021-02" db="EMBL/GenBank/DDBJ databases">
        <authorList>
            <person name="Palmer J.M."/>
        </authorList>
    </citation>
    <scope>NUCLEOTIDE SEQUENCE</scope>
    <source>
        <strain evidence="10">SCRP23</strain>
    </source>
</reference>
<dbReference type="OrthoDB" id="415460at2759"/>
<keyword evidence="2" id="KW-0813">Transport</keyword>
<feature type="domain" description="Cyclic nucleotide-binding" evidence="9">
    <location>
        <begin position="854"/>
        <end position="955"/>
    </location>
</feature>
<keyword evidence="11" id="KW-1185">Reference proteome</keyword>
<evidence type="ECO:0000256" key="2">
    <source>
        <dbReference type="ARBA" id="ARBA00022448"/>
    </source>
</evidence>
<proteinExistence type="predicted"/>
<dbReference type="InterPro" id="IPR018488">
    <property type="entry name" value="cNMP-bd_CS"/>
</dbReference>
<feature type="domain" description="Cyclic nucleotide-binding" evidence="9">
    <location>
        <begin position="149"/>
        <end position="213"/>
    </location>
</feature>
<gene>
    <name evidence="10" type="ORF">PHYBOEH_011472</name>
</gene>
<dbReference type="Pfam" id="PF00027">
    <property type="entry name" value="cNMP_binding"/>
    <property type="match status" value="2"/>
</dbReference>
<keyword evidence="3 8" id="KW-0812">Transmembrane</keyword>
<evidence type="ECO:0000256" key="6">
    <source>
        <dbReference type="ARBA" id="ARBA00023136"/>
    </source>
</evidence>
<dbReference type="EMBL" id="JAGDFL010000087">
    <property type="protein sequence ID" value="KAG7398227.1"/>
    <property type="molecule type" value="Genomic_DNA"/>
</dbReference>
<dbReference type="PROSITE" id="PS00888">
    <property type="entry name" value="CNMP_BINDING_1"/>
    <property type="match status" value="1"/>
</dbReference>
<feature type="transmembrane region" description="Helical" evidence="8">
    <location>
        <begin position="12"/>
        <end position="37"/>
    </location>
</feature>
<feature type="transmembrane region" description="Helical" evidence="8">
    <location>
        <begin position="330"/>
        <end position="350"/>
    </location>
</feature>
<dbReference type="InterPro" id="IPR050866">
    <property type="entry name" value="CNG_cation_channel"/>
</dbReference>
<keyword evidence="5" id="KW-0406">Ion transport</keyword>
<dbReference type="PANTHER" id="PTHR45638:SF11">
    <property type="entry name" value="CYCLIC NUCLEOTIDE-GATED CATION CHANNEL SUBUNIT A"/>
    <property type="match status" value="1"/>
</dbReference>
<evidence type="ECO:0000256" key="4">
    <source>
        <dbReference type="ARBA" id="ARBA00022989"/>
    </source>
</evidence>
<sequence length="1301" mass="147830">MYDVGATTDIETIYAIFVQVISAVFTTAVLATFLFIFRHRNARTQEFMEHVDNAKEYMKMRHFPEAVREGVLGYYKNAWATHHALHHGEVVERLPGHLRVSVYSILKAQRIQNVGFLSKMSIEFINTLALHIEHCVYSPKDWVIEKLPDGMYFVLRGTVRVDGPSHPQGRIAKTGDHFAEGCLLFPGKSDERARAQTYCDLYKLPQREFNRTLKIFYRDNAQEHLENMRSVLARHDQQEQKMKRMLGRAQDSAATSSNPMNSGGRRSVSFITGGGAPLKQQRPPWRMPGSVFRRRWEYARLVSLVFVAFEVPLYVVFEAITFPFGAHSAYSVRSILSIFVEIFFVADFIFRARFFAYIDQLALIPFYHQQLYVQKVTSEAQLLSGLPNSLRHRISTILHADSDFFAASYTSEGIPFSLKERCVKKCDVFGVCELLLQKSFNTTVIAASVVDVSVITYKSFVATIERHFSAEMEALRIQATQQHIFDTLTLEAVIDNIKSRSTLVKFTDKCTSMFEEKENWAHERNKMQFRLYWDLIILLLDIYNGFQVTFRIGFLSHPASSARLALVVSDFVGDAFLLADIYLKFYYFECEEVGLRNLISREERSSTYAMHELRRDFMSSLPLYYVGSSFLAMSLCRLPRLLRIRQVPEMIDSLIMRLQQRFSTGGNISAYLSPIKLVFILIFAGHFAACILYLICHTDHNPKNWTHHDPIVHMEHESVGVLYLRAFYWALTTLTLVGSREIVPLAVPGTLWATLTCLCCAFIVGHIIGELSELVLEMDKTKKEFKEHESHFDEFAKDHNLPGSIRTRVFHYLKFQHTYFKGVDVYHTFSDLSPNLRVQLMMDLHGPTLQNLCIAPYLSQNQINGLAVRLKSELYIPGDTIIVEGDLGHKVYIVKAGTGMVLWKSTGTAVATLTAGSLFGEVAFFLRGQRRIASVQATTCSEILVLGRRAWEELLASSPREEAEATERELIHWVQYCLKGYNLMTVEIVKNIKSGGGDTNTKPLPIEELRVLNGMTGARENIHLPNTFKRSSNSALEERKVRQILKKAARHGGNSAEAEFSASPNILVLVFQWMQNNLLPGGRKSARHIRVYADTTCDDSIANDEENSDSVTMPSFSTDGRHGQKQMSAPLTLLKMRSFKNGTAVQINPVSSSMREYYHDEQLLEMEEECWRRYKVSLFMAESFVAAATVPPPQATQSQILPQIQLGQQTPGRQSYVGTARGEEETPTTSQAARNIRVTRKTFCGATMPGVGPSRTTRTVTTDGMRFLANYESRNRPSERGLRQKQRTHGSSVLVAMLTFL</sequence>
<feature type="transmembrane region" description="Helical" evidence="8">
    <location>
        <begin position="750"/>
        <end position="769"/>
    </location>
</feature>
<feature type="region of interest" description="Disordered" evidence="7">
    <location>
        <begin position="1208"/>
        <end position="1230"/>
    </location>
</feature>